<feature type="transmembrane region" description="Helical" evidence="1">
    <location>
        <begin position="184"/>
        <end position="204"/>
    </location>
</feature>
<feature type="transmembrane region" description="Helical" evidence="1">
    <location>
        <begin position="113"/>
        <end position="134"/>
    </location>
</feature>
<evidence type="ECO:0000313" key="3">
    <source>
        <dbReference type="Proteomes" id="UP001195422"/>
    </source>
</evidence>
<sequence>MLILLFLPIAVIALTRTLLGDSLPSITATHWSDSALPDGFTDSAVFFTASMTFAILGSLVGWVSLYLTRKPMVLLGLLFVGSLTTWTSAGVYVSSSVPTALAGDPTQAVAGPWIFASIAATLVSLVPLWICGVFQQYQLNRQNKRRDRLAQARGKQPATAVETSPVVPVEPGQEFSETMNAPGWLWLLGIFMAGMGVFMIAMNASGGGDTVSLVMGIAFIVLLTPLVFGLARIRVTIAGGRLRVSSAVFAFPLRTIDVKDMESVLAEEIQPMEWGGWGWRFFPGGSAVVMRRHEGLAVELKDKRRFAVTIPRAGQAAAQLNALINQGR</sequence>
<evidence type="ECO:0000256" key="1">
    <source>
        <dbReference type="SAM" id="Phobius"/>
    </source>
</evidence>
<keyword evidence="3" id="KW-1185">Reference proteome</keyword>
<feature type="transmembrane region" description="Helical" evidence="1">
    <location>
        <begin position="44"/>
        <end position="65"/>
    </location>
</feature>
<keyword evidence="1" id="KW-0812">Transmembrane</keyword>
<evidence type="ECO:0000313" key="2">
    <source>
        <dbReference type="EMBL" id="MBP2400447.1"/>
    </source>
</evidence>
<feature type="transmembrane region" description="Helical" evidence="1">
    <location>
        <begin position="210"/>
        <end position="233"/>
    </location>
</feature>
<proteinExistence type="predicted"/>
<dbReference type="RefSeq" id="WP_188948813.1">
    <property type="nucleotide sequence ID" value="NZ_BMPH01000009.1"/>
</dbReference>
<keyword evidence="1" id="KW-0472">Membrane</keyword>
<keyword evidence="1" id="KW-1133">Transmembrane helix</keyword>
<name>A0ABS4XVB8_GLUPR</name>
<feature type="transmembrane region" description="Helical" evidence="1">
    <location>
        <begin position="72"/>
        <end position="93"/>
    </location>
</feature>
<gene>
    <name evidence="2" type="ORF">JOF39_003528</name>
</gene>
<dbReference type="EMBL" id="JAGIOJ010000001">
    <property type="protein sequence ID" value="MBP2400447.1"/>
    <property type="molecule type" value="Genomic_DNA"/>
</dbReference>
<protein>
    <submittedName>
        <fullName evidence="2">Heme exporter protein D</fullName>
    </submittedName>
</protein>
<organism evidence="2 3">
    <name type="scientific">Glutamicibacter protophormiae</name>
    <name type="common">Brevibacterium protophormiae</name>
    <dbReference type="NCBI Taxonomy" id="37930"/>
    <lineage>
        <taxon>Bacteria</taxon>
        <taxon>Bacillati</taxon>
        <taxon>Actinomycetota</taxon>
        <taxon>Actinomycetes</taxon>
        <taxon>Micrococcales</taxon>
        <taxon>Micrococcaceae</taxon>
        <taxon>Glutamicibacter</taxon>
    </lineage>
</organism>
<comment type="caution">
    <text evidence="2">The sequence shown here is derived from an EMBL/GenBank/DDBJ whole genome shotgun (WGS) entry which is preliminary data.</text>
</comment>
<accession>A0ABS4XVB8</accession>
<reference evidence="2 3" key="1">
    <citation type="submission" date="2021-03" db="EMBL/GenBank/DDBJ databases">
        <title>Sequencing the genomes of 1000 actinobacteria strains.</title>
        <authorList>
            <person name="Klenk H.-P."/>
        </authorList>
    </citation>
    <scope>NUCLEOTIDE SEQUENCE [LARGE SCALE GENOMIC DNA]</scope>
    <source>
        <strain evidence="2 3">DSM 20168</strain>
    </source>
</reference>
<dbReference type="Proteomes" id="UP001195422">
    <property type="component" value="Unassembled WGS sequence"/>
</dbReference>